<keyword evidence="3" id="KW-1003">Cell membrane</keyword>
<evidence type="ECO:0000256" key="8">
    <source>
        <dbReference type="ARBA" id="ARBA00022960"/>
    </source>
</evidence>
<evidence type="ECO:0000256" key="18">
    <source>
        <dbReference type="ARBA" id="ARBA00041418"/>
    </source>
</evidence>
<evidence type="ECO:0000256" key="5">
    <source>
        <dbReference type="ARBA" id="ARBA00022676"/>
    </source>
</evidence>
<dbReference type="NCBIfam" id="TIGR02614">
    <property type="entry name" value="ftsW"/>
    <property type="match status" value="1"/>
</dbReference>
<evidence type="ECO:0000256" key="11">
    <source>
        <dbReference type="ARBA" id="ARBA00023136"/>
    </source>
</evidence>
<keyword evidence="4" id="KW-0132">Cell division</keyword>
<comment type="catalytic activity">
    <reaction evidence="20">
        <text>[GlcNAc-(1-&gt;4)-Mur2Ac(oyl-L-Ala-gamma-D-Glu-L-Lys-D-Ala-D-Ala)](n)-di-trans,octa-cis-undecaprenyl diphosphate + beta-D-GlcNAc-(1-&gt;4)-Mur2Ac(oyl-L-Ala-gamma-D-Glu-L-Lys-D-Ala-D-Ala)-di-trans,octa-cis-undecaprenyl diphosphate = [GlcNAc-(1-&gt;4)-Mur2Ac(oyl-L-Ala-gamma-D-Glu-L-Lys-D-Ala-D-Ala)](n+1)-di-trans,octa-cis-undecaprenyl diphosphate + di-trans,octa-cis-undecaprenyl diphosphate + H(+)</text>
        <dbReference type="Rhea" id="RHEA:23708"/>
        <dbReference type="Rhea" id="RHEA-COMP:9602"/>
        <dbReference type="Rhea" id="RHEA-COMP:9603"/>
        <dbReference type="ChEBI" id="CHEBI:15378"/>
        <dbReference type="ChEBI" id="CHEBI:58405"/>
        <dbReference type="ChEBI" id="CHEBI:60033"/>
        <dbReference type="ChEBI" id="CHEBI:78435"/>
        <dbReference type="EC" id="2.4.99.28"/>
    </reaction>
</comment>
<protein>
    <recommendedName>
        <fullName evidence="17">Probable peptidoglycan glycosyltransferase FtsW</fullName>
        <ecNumber evidence="19">2.4.99.28</ecNumber>
    </recommendedName>
    <alternativeName>
        <fullName evidence="18">Cell division protein FtsW</fullName>
    </alternativeName>
    <alternativeName>
        <fullName evidence="15">Cell wall polymerase</fullName>
    </alternativeName>
    <alternativeName>
        <fullName evidence="14">Peptidoglycan polymerase</fullName>
    </alternativeName>
</protein>
<dbReference type="InterPro" id="IPR001182">
    <property type="entry name" value="FtsW/RodA"/>
</dbReference>
<dbReference type="PANTHER" id="PTHR30474">
    <property type="entry name" value="CELL CYCLE PROTEIN"/>
    <property type="match status" value="1"/>
</dbReference>
<dbReference type="EMBL" id="JAVALS010000001">
    <property type="protein sequence ID" value="MDP5226203.1"/>
    <property type="molecule type" value="Genomic_DNA"/>
</dbReference>
<keyword evidence="7 23" id="KW-0812">Transmembrane</keyword>
<evidence type="ECO:0000256" key="21">
    <source>
        <dbReference type="ARBA" id="ARBA00049966"/>
    </source>
</evidence>
<keyword evidence="6" id="KW-0808">Transferase</keyword>
<gene>
    <name evidence="24" type="primary">ftsW</name>
    <name evidence="24" type="ORF">Q9R02_03430</name>
</gene>
<evidence type="ECO:0000256" key="20">
    <source>
        <dbReference type="ARBA" id="ARBA00049902"/>
    </source>
</evidence>
<evidence type="ECO:0000256" key="1">
    <source>
        <dbReference type="ARBA" id="ARBA00004651"/>
    </source>
</evidence>
<dbReference type="Pfam" id="PF01098">
    <property type="entry name" value="FTSW_RODA_SPOVE"/>
    <property type="match status" value="1"/>
</dbReference>
<comment type="caution">
    <text evidence="24">The sequence shown here is derived from an EMBL/GenBank/DDBJ whole genome shotgun (WGS) entry which is preliminary data.</text>
</comment>
<dbReference type="EC" id="2.4.99.28" evidence="19"/>
<comment type="subcellular location">
    <subcellularLocation>
        <location evidence="1">Cell membrane</location>
        <topology evidence="1">Multi-pass membrane protein</topology>
    </subcellularLocation>
</comment>
<evidence type="ECO:0000256" key="19">
    <source>
        <dbReference type="ARBA" id="ARBA00044770"/>
    </source>
</evidence>
<feature type="transmembrane region" description="Helical" evidence="23">
    <location>
        <begin position="169"/>
        <end position="186"/>
    </location>
</feature>
<dbReference type="PANTHER" id="PTHR30474:SF2">
    <property type="entry name" value="PEPTIDOGLYCAN GLYCOSYLTRANSFERASE FTSW-RELATED"/>
    <property type="match status" value="1"/>
</dbReference>
<evidence type="ECO:0000256" key="22">
    <source>
        <dbReference type="SAM" id="MobiDB-lite"/>
    </source>
</evidence>
<evidence type="ECO:0000256" key="3">
    <source>
        <dbReference type="ARBA" id="ARBA00022475"/>
    </source>
</evidence>
<evidence type="ECO:0000256" key="2">
    <source>
        <dbReference type="ARBA" id="ARBA00004752"/>
    </source>
</evidence>
<feature type="region of interest" description="Disordered" evidence="22">
    <location>
        <begin position="396"/>
        <end position="427"/>
    </location>
</feature>
<feature type="transmembrane region" description="Helical" evidence="23">
    <location>
        <begin position="192"/>
        <end position="209"/>
    </location>
</feature>
<feature type="transmembrane region" description="Helical" evidence="23">
    <location>
        <begin position="36"/>
        <end position="58"/>
    </location>
</feature>
<dbReference type="PROSITE" id="PS00428">
    <property type="entry name" value="FTSW_RODA_SPOVE"/>
    <property type="match status" value="1"/>
</dbReference>
<feature type="transmembrane region" description="Helical" evidence="23">
    <location>
        <begin position="78"/>
        <end position="99"/>
    </location>
</feature>
<evidence type="ECO:0000256" key="4">
    <source>
        <dbReference type="ARBA" id="ARBA00022618"/>
    </source>
</evidence>
<evidence type="ECO:0000313" key="25">
    <source>
        <dbReference type="Proteomes" id="UP001232725"/>
    </source>
</evidence>
<evidence type="ECO:0000256" key="12">
    <source>
        <dbReference type="ARBA" id="ARBA00023306"/>
    </source>
</evidence>
<dbReference type="Proteomes" id="UP001232725">
    <property type="component" value="Unassembled WGS sequence"/>
</dbReference>
<feature type="transmembrane region" description="Helical" evidence="23">
    <location>
        <begin position="301"/>
        <end position="325"/>
    </location>
</feature>
<comment type="similarity">
    <text evidence="16">Belongs to the SEDS family. FtsW subfamily.</text>
</comment>
<feature type="transmembrane region" description="Helical" evidence="23">
    <location>
        <begin position="106"/>
        <end position="126"/>
    </location>
</feature>
<keyword evidence="11 23" id="KW-0472">Membrane</keyword>
<evidence type="ECO:0000256" key="6">
    <source>
        <dbReference type="ARBA" id="ARBA00022679"/>
    </source>
</evidence>
<reference evidence="24 25" key="1">
    <citation type="submission" date="2023-08" db="EMBL/GenBank/DDBJ databases">
        <title>Arthrobacter horti sp. nov., isolated from forest soil.</title>
        <authorList>
            <person name="Park M."/>
        </authorList>
    </citation>
    <scope>NUCLEOTIDE SEQUENCE [LARGE SCALE GENOMIC DNA]</scope>
    <source>
        <strain evidence="24 25">YJM1</strain>
    </source>
</reference>
<feature type="transmembrane region" description="Helical" evidence="23">
    <location>
        <begin position="216"/>
        <end position="233"/>
    </location>
</feature>
<evidence type="ECO:0000256" key="9">
    <source>
        <dbReference type="ARBA" id="ARBA00022984"/>
    </source>
</evidence>
<keyword evidence="12" id="KW-0131">Cell cycle</keyword>
<evidence type="ECO:0000313" key="24">
    <source>
        <dbReference type="EMBL" id="MDP5226203.1"/>
    </source>
</evidence>
<evidence type="ECO:0000256" key="10">
    <source>
        <dbReference type="ARBA" id="ARBA00022989"/>
    </source>
</evidence>
<keyword evidence="8" id="KW-0133">Cell shape</keyword>
<evidence type="ECO:0000256" key="16">
    <source>
        <dbReference type="ARBA" id="ARBA00038053"/>
    </source>
</evidence>
<keyword evidence="9" id="KW-0573">Peptidoglycan synthesis</keyword>
<name>A0ABT9IKT8_9MICC</name>
<evidence type="ECO:0000256" key="14">
    <source>
        <dbReference type="ARBA" id="ARBA00032370"/>
    </source>
</evidence>
<evidence type="ECO:0000256" key="23">
    <source>
        <dbReference type="SAM" id="Phobius"/>
    </source>
</evidence>
<evidence type="ECO:0000256" key="15">
    <source>
        <dbReference type="ARBA" id="ARBA00033270"/>
    </source>
</evidence>
<keyword evidence="5" id="KW-0328">Glycosyltransferase</keyword>
<dbReference type="InterPro" id="IPR013437">
    <property type="entry name" value="FtsW"/>
</dbReference>
<comment type="function">
    <text evidence="21">Peptidoglycan polymerase that is essential for cell division.</text>
</comment>
<keyword evidence="25" id="KW-1185">Reference proteome</keyword>
<proteinExistence type="inferred from homology"/>
<keyword evidence="13" id="KW-0961">Cell wall biogenesis/degradation</keyword>
<accession>A0ABT9IKT8</accession>
<feature type="transmembrane region" description="Helical" evidence="23">
    <location>
        <begin position="337"/>
        <end position="361"/>
    </location>
</feature>
<dbReference type="RefSeq" id="WP_305995225.1">
    <property type="nucleotide sequence ID" value="NZ_JAVALS010000001.1"/>
</dbReference>
<keyword evidence="10 23" id="KW-1133">Transmembrane helix</keyword>
<evidence type="ECO:0000256" key="17">
    <source>
        <dbReference type="ARBA" id="ARBA00041185"/>
    </source>
</evidence>
<evidence type="ECO:0000256" key="13">
    <source>
        <dbReference type="ARBA" id="ARBA00023316"/>
    </source>
</evidence>
<comment type="pathway">
    <text evidence="2">Cell wall biogenesis; peptidoglycan biosynthesis.</text>
</comment>
<dbReference type="InterPro" id="IPR018365">
    <property type="entry name" value="Cell_cycle_FtsW-rel_CS"/>
</dbReference>
<sequence length="427" mass="45421">MQNASRQPRGLLPRARTALDRLFQRIEGRGAAANSAYYLILGSTIALTAIGVLMVISASSVESIAAGQSPYADGLKQGVVALIGFVAMFLLSRSNVAFWHRIAWPAYFLAVLLLLSLFVIGIRVMGNLNWINVGGFSVQPSETAKLAMSVWLAHILARKEKLLGQWKHVVMPAIIFSGAIVAIVMIQHDLGTALILMALLFSALFFAGVNFKILTAFGLSLVAAAGVAALTSGNRMCRITTWVTGQNCSDSYDSAYQSTNGLYGLATGGLLGTGLGQSRQKYSWIPEAHNDFIFAIVGEELGLVGALVVLALFAVLGLSIYRVVIRQEQLFHRVLGGTIMVWILGQAALNMAMVTGLMPVIGVPLPLISYGGSALLMTLMAIGVVLSLARDGATRATPARGKNARKPAVGRTKHTSSKGAPKAQERV</sequence>
<feature type="transmembrane region" description="Helical" evidence="23">
    <location>
        <begin position="367"/>
        <end position="389"/>
    </location>
</feature>
<evidence type="ECO:0000256" key="7">
    <source>
        <dbReference type="ARBA" id="ARBA00022692"/>
    </source>
</evidence>
<organism evidence="24 25">
    <name type="scientific">Arthrobacter horti</name>
    <dbReference type="NCBI Taxonomy" id="3068273"/>
    <lineage>
        <taxon>Bacteria</taxon>
        <taxon>Bacillati</taxon>
        <taxon>Actinomycetota</taxon>
        <taxon>Actinomycetes</taxon>
        <taxon>Micrococcales</taxon>
        <taxon>Micrococcaceae</taxon>
        <taxon>Arthrobacter</taxon>
    </lineage>
</organism>